<dbReference type="RefSeq" id="WP_380037345.1">
    <property type="nucleotide sequence ID" value="NZ_JBHSEH010000005.1"/>
</dbReference>
<reference evidence="3" key="1">
    <citation type="journal article" date="2019" name="Int. J. Syst. Evol. Microbiol.">
        <title>The Global Catalogue of Microorganisms (GCM) 10K type strain sequencing project: providing services to taxonomists for standard genome sequencing and annotation.</title>
        <authorList>
            <consortium name="The Broad Institute Genomics Platform"/>
            <consortium name="The Broad Institute Genome Sequencing Center for Infectious Disease"/>
            <person name="Wu L."/>
            <person name="Ma J."/>
        </authorList>
    </citation>
    <scope>NUCLEOTIDE SEQUENCE [LARGE SCALE GENOMIC DNA]</scope>
    <source>
        <strain evidence="3">CCUG 56029</strain>
    </source>
</reference>
<dbReference type="Proteomes" id="UP001595998">
    <property type="component" value="Unassembled WGS sequence"/>
</dbReference>
<keyword evidence="3" id="KW-1185">Reference proteome</keyword>
<evidence type="ECO:0000313" key="3">
    <source>
        <dbReference type="Proteomes" id="UP001595998"/>
    </source>
</evidence>
<feature type="signal peptide" evidence="1">
    <location>
        <begin position="1"/>
        <end position="25"/>
    </location>
</feature>
<sequence length="224" mass="24252">MSRRRNLWLQPTATLLFLLSGTALGAPAPLTVADGVRQAMGTLVAAPGEASLLALARREQLGWTATQNLFQERLDDLTNGFLEWRGHQAASGTFTTVRAGLYSGGPGAGLMVLNREWCRWDRCEDRTVFGRPGPGGWQPVAEAAVIPRLRDSDFYPGTVPACLRGVVLRVKYLPARFGAALTVLGLPPLADRDRCRASGVDPAVVLRPVVLHWNTAAGKFRRAP</sequence>
<proteinExistence type="predicted"/>
<protein>
    <submittedName>
        <fullName evidence="2">Uncharacterized protein</fullName>
    </submittedName>
</protein>
<organism evidence="2 3">
    <name type="scientific">Deinococcus navajonensis</name>
    <dbReference type="NCBI Taxonomy" id="309884"/>
    <lineage>
        <taxon>Bacteria</taxon>
        <taxon>Thermotogati</taxon>
        <taxon>Deinococcota</taxon>
        <taxon>Deinococci</taxon>
        <taxon>Deinococcales</taxon>
        <taxon>Deinococcaceae</taxon>
        <taxon>Deinococcus</taxon>
    </lineage>
</organism>
<evidence type="ECO:0000256" key="1">
    <source>
        <dbReference type="SAM" id="SignalP"/>
    </source>
</evidence>
<comment type="caution">
    <text evidence="2">The sequence shown here is derived from an EMBL/GenBank/DDBJ whole genome shotgun (WGS) entry which is preliminary data.</text>
</comment>
<keyword evidence="1" id="KW-0732">Signal</keyword>
<feature type="chain" id="PRO_5045180707" evidence="1">
    <location>
        <begin position="26"/>
        <end position="224"/>
    </location>
</feature>
<name>A0ABV8XLS2_9DEIO</name>
<evidence type="ECO:0000313" key="2">
    <source>
        <dbReference type="EMBL" id="MFC4425697.1"/>
    </source>
</evidence>
<dbReference type="EMBL" id="JBHSEH010000005">
    <property type="protein sequence ID" value="MFC4425697.1"/>
    <property type="molecule type" value="Genomic_DNA"/>
</dbReference>
<gene>
    <name evidence="2" type="ORF">ACFOZ9_05695</name>
</gene>
<accession>A0ABV8XLS2</accession>